<evidence type="ECO:0000313" key="3">
    <source>
        <dbReference type="EMBL" id="CAE6501720.1"/>
    </source>
</evidence>
<dbReference type="AlphaFoldDB" id="A0A812F416"/>
<organism evidence="3 4">
    <name type="scientific">Candidatus Nitrosotenuis uzonensis</name>
    <dbReference type="NCBI Taxonomy" id="1407055"/>
    <lineage>
        <taxon>Archaea</taxon>
        <taxon>Nitrososphaerota</taxon>
        <taxon>Candidatus Nitrosotenuis</taxon>
    </lineage>
</organism>
<feature type="compositionally biased region" description="Polar residues" evidence="1">
    <location>
        <begin position="430"/>
        <end position="442"/>
    </location>
</feature>
<sequence length="472" mass="51571">MFFHEKQNHNTELCFLKNFLAIFIIQGRFITATIGSLCVKKGAALFTVTVSLLIMSVVSPAYAAQLNWDAKTFENAQMPKFTFQRTVFIEYKQGGAIADALRGQEYSVTVVADSNTPGIQELLDELNLSLSRAQSSTHITDIKIEYRASLYGRGDNASVDYRVILTPTIEGFLIREYSQGTPALFDVAWRGIQTNAPITLTTQEHGEIEINQPLSFFKKYYPTVAAQIAGTEGESVLTMGLIDASGIGNQPLTNWHFLFDPTGIAAETGKYGFSGDKVVVSSFTMGESSFREGQVREKEVHASFTKDAAYSVRTVQSGDSANIFLAGYASPDRLQDHEVVGVSATAPTSAAQTSTGSFPVFIIYGMAGMAAAGAGGFFFWSNKKAKRESEYIQTGIDPKYLRGVDTSEASGGYKTNRGEAELATDDQGYKQHQSVYDQQSPRGSLPKDTETKRDEPKSDSTRGSMPKGWKPS</sequence>
<name>A0A812F416_9ARCH</name>
<dbReference type="EMBL" id="CAJNAQ010000005">
    <property type="protein sequence ID" value="CAE6501720.1"/>
    <property type="molecule type" value="Genomic_DNA"/>
</dbReference>
<reference evidence="3" key="1">
    <citation type="submission" date="2021-02" db="EMBL/GenBank/DDBJ databases">
        <authorList>
            <person name="Han P."/>
        </authorList>
    </citation>
    <scope>NUCLEOTIDE SEQUENCE</scope>
    <source>
        <strain evidence="3">Candidatus Nitrosotenuis uzonensis 5A</strain>
    </source>
</reference>
<evidence type="ECO:0000313" key="4">
    <source>
        <dbReference type="Proteomes" id="UP000655759"/>
    </source>
</evidence>
<feature type="transmembrane region" description="Helical" evidence="2">
    <location>
        <begin position="358"/>
        <end position="380"/>
    </location>
</feature>
<proteinExistence type="predicted"/>
<protein>
    <submittedName>
        <fullName evidence="3">Uncharacterized protein</fullName>
    </submittedName>
</protein>
<evidence type="ECO:0000256" key="2">
    <source>
        <dbReference type="SAM" id="Phobius"/>
    </source>
</evidence>
<feature type="compositionally biased region" description="Basic and acidic residues" evidence="1">
    <location>
        <begin position="445"/>
        <end position="460"/>
    </location>
</feature>
<evidence type="ECO:0000256" key="1">
    <source>
        <dbReference type="SAM" id="MobiDB-lite"/>
    </source>
</evidence>
<dbReference type="Proteomes" id="UP000655759">
    <property type="component" value="Unassembled WGS sequence"/>
</dbReference>
<keyword evidence="2" id="KW-1133">Transmembrane helix</keyword>
<accession>A0A812F416</accession>
<feature type="transmembrane region" description="Helical" evidence="2">
    <location>
        <begin position="44"/>
        <end position="63"/>
    </location>
</feature>
<comment type="caution">
    <text evidence="3">The sequence shown here is derived from an EMBL/GenBank/DDBJ whole genome shotgun (WGS) entry which is preliminary data.</text>
</comment>
<gene>
    <name evidence="3" type="ORF">NUZ5A_51192</name>
</gene>
<feature type="region of interest" description="Disordered" evidence="1">
    <location>
        <begin position="403"/>
        <end position="472"/>
    </location>
</feature>
<feature type="transmembrane region" description="Helical" evidence="2">
    <location>
        <begin position="20"/>
        <end position="39"/>
    </location>
</feature>
<keyword evidence="2" id="KW-0472">Membrane</keyword>
<keyword evidence="2" id="KW-0812">Transmembrane</keyword>